<accession>A0A944HGD1</accession>
<evidence type="ECO:0000256" key="1">
    <source>
        <dbReference type="SAM" id="MobiDB-lite"/>
    </source>
</evidence>
<organism evidence="2 3">
    <name type="scientific">Pseudomonas fluorescens</name>
    <dbReference type="NCBI Taxonomy" id="294"/>
    <lineage>
        <taxon>Bacteria</taxon>
        <taxon>Pseudomonadati</taxon>
        <taxon>Pseudomonadota</taxon>
        <taxon>Gammaproteobacteria</taxon>
        <taxon>Pseudomonadales</taxon>
        <taxon>Pseudomonadaceae</taxon>
        <taxon>Pseudomonas</taxon>
    </lineage>
</organism>
<feature type="compositionally biased region" description="Polar residues" evidence="1">
    <location>
        <begin position="409"/>
        <end position="420"/>
    </location>
</feature>
<gene>
    <name evidence="2" type="ORF">J7E47_12595</name>
</gene>
<protein>
    <submittedName>
        <fullName evidence="2">Uncharacterized protein</fullName>
    </submittedName>
</protein>
<feature type="region of interest" description="Disordered" evidence="1">
    <location>
        <begin position="401"/>
        <end position="420"/>
    </location>
</feature>
<proteinExistence type="predicted"/>
<dbReference type="AlphaFoldDB" id="A0A944HGD1"/>
<name>A0A944HGD1_PSEFL</name>
<evidence type="ECO:0000313" key="3">
    <source>
        <dbReference type="Proteomes" id="UP000692896"/>
    </source>
</evidence>
<dbReference type="Proteomes" id="UP000692896">
    <property type="component" value="Unassembled WGS sequence"/>
</dbReference>
<dbReference type="EMBL" id="JAGGOB010000024">
    <property type="protein sequence ID" value="MBT2329559.1"/>
    <property type="molecule type" value="Genomic_DNA"/>
</dbReference>
<reference evidence="2" key="1">
    <citation type="submission" date="2021-03" db="EMBL/GenBank/DDBJ databases">
        <title>Genomic analysis provides insights into the functional capacity of soil bacteria communities inhabiting an altitudinal gradient in the Atacama Desert.</title>
        <authorList>
            <person name="Gonzalez M."/>
            <person name="Maldonado J."/>
            <person name="Maza F."/>
            <person name="Hodar C."/>
            <person name="Cortes M."/>
            <person name="Palma R."/>
            <person name="Andreani C."/>
            <person name="Gaete A."/>
            <person name="Vasquez-Dean J."/>
            <person name="Acuna V."/>
            <person name="Aguado M."/>
            <person name="Mandakovic D."/>
            <person name="Latorre M."/>
            <person name="Orellana A."/>
            <person name="Gutierrez R."/>
            <person name="Montecino M."/>
            <person name="Allende M."/>
            <person name="Maass A."/>
            <person name="Cambiazo V."/>
        </authorList>
    </citation>
    <scope>NUCLEOTIDE SEQUENCE</scope>
    <source>
        <strain evidence="2">ISL-25</strain>
    </source>
</reference>
<comment type="caution">
    <text evidence="2">The sequence shown here is derived from an EMBL/GenBank/DDBJ whole genome shotgun (WGS) entry which is preliminary data.</text>
</comment>
<sequence length="675" mass="73370">MNAKQEIAEIDRERVRSARATSGPLAGLPPEFPDVIISDTDRRVYVDKLPPGGNLPVTLKLWVNQHPTDEVVVNIAQSATNPAWVEVDRFPAGTDISQRPPEYVASIPADSLTDYNPAGTPSIWLVMYEAGPVPGNPWESTPSPIEIDRRAHYQPTPGGAKNPPPIPLASPAIPAGDFINDAYVNSLPNGVMEVTAGVDHWAQGDKCYLYISKLYSEATTDEPLNPPPYTLPQNGKFEITGTVLRSLPSGSAYLFYQHVDAVGNRSKLSTPKGVKIAFAPAPVLDDPVVPLASTQTDRTIDLKDCAEPGGVTVEVNRVDHIEDSDEIKLEWNTTAVDTKAFGTLTKLVFPVPFSTIFDDYYTGGPTTEGEIPVNVKATLLRGTDEIDVASVDIFSNLYVAGPTDPTDPGQPNDQLNEPNVKSTDVDNVIAIGDYGKNQIITIDLWTDVNKPVKGGQEIRAEYAGVRLSDVAFLNDNDTVATISLPWDVINGGGLGGKSLQYFVSDIGGANENPSLIQTVTNHAMVVEMDPPTITRRYPDRILCGDLDKDASHVAVVTIPGNPTHLKLGRQVTLHAQGYRDENYTQTAPGTDFTSTTPHTIVGDEPDNGFEMIIEPYDPFIRNIPVPPPIPIVDGDYVGYWRIWYTVDIGGTPYPSNDFDILISLVNVMGEYCEDQ</sequence>
<evidence type="ECO:0000313" key="2">
    <source>
        <dbReference type="EMBL" id="MBT2329559.1"/>
    </source>
</evidence>
<dbReference type="RefSeq" id="WP_214918631.1">
    <property type="nucleotide sequence ID" value="NZ_JAGGNX010000008.1"/>
</dbReference>